<keyword evidence="3" id="KW-1185">Reference proteome</keyword>
<dbReference type="Gramene" id="QL12p008516:mrna">
    <property type="protein sequence ID" value="QL12p008516:mrna:CDS:1"/>
    <property type="gene ID" value="QL12p008516"/>
</dbReference>
<evidence type="ECO:0000313" key="2">
    <source>
        <dbReference type="EnsemblPlants" id="QL12p008516:mrna:CDS:1"/>
    </source>
</evidence>
<evidence type="ECO:0000256" key="1">
    <source>
        <dbReference type="SAM" id="MobiDB-lite"/>
    </source>
</evidence>
<reference evidence="2 3" key="1">
    <citation type="journal article" date="2016" name="G3 (Bethesda)">
        <title>First Draft Assembly and Annotation of the Genome of a California Endemic Oak Quercus lobata Nee (Fagaceae).</title>
        <authorList>
            <person name="Sork V.L."/>
            <person name="Fitz-Gibbon S.T."/>
            <person name="Puiu D."/>
            <person name="Crepeau M."/>
            <person name="Gugger P.F."/>
            <person name="Sherman R."/>
            <person name="Stevens K."/>
            <person name="Langley C.H."/>
            <person name="Pellegrini M."/>
            <person name="Salzberg S.L."/>
        </authorList>
    </citation>
    <scope>NUCLEOTIDE SEQUENCE [LARGE SCALE GENOMIC DNA]</scope>
    <source>
        <strain evidence="2 3">cv. SW786</strain>
    </source>
</reference>
<dbReference type="InParanoid" id="A0A7N2N4H0"/>
<feature type="compositionally biased region" description="Acidic residues" evidence="1">
    <location>
        <begin position="1"/>
        <end position="19"/>
    </location>
</feature>
<organism evidence="2 3">
    <name type="scientific">Quercus lobata</name>
    <name type="common">Valley oak</name>
    <dbReference type="NCBI Taxonomy" id="97700"/>
    <lineage>
        <taxon>Eukaryota</taxon>
        <taxon>Viridiplantae</taxon>
        <taxon>Streptophyta</taxon>
        <taxon>Embryophyta</taxon>
        <taxon>Tracheophyta</taxon>
        <taxon>Spermatophyta</taxon>
        <taxon>Magnoliopsida</taxon>
        <taxon>eudicotyledons</taxon>
        <taxon>Gunneridae</taxon>
        <taxon>Pentapetalae</taxon>
        <taxon>rosids</taxon>
        <taxon>fabids</taxon>
        <taxon>Fagales</taxon>
        <taxon>Fagaceae</taxon>
        <taxon>Quercus</taxon>
    </lineage>
</organism>
<feature type="compositionally biased region" description="Basic and acidic residues" evidence="1">
    <location>
        <begin position="89"/>
        <end position="105"/>
    </location>
</feature>
<dbReference type="EnsemblPlants" id="QL12p008516:mrna">
    <property type="protein sequence ID" value="QL12p008516:mrna:CDS:1"/>
    <property type="gene ID" value="QL12p008516"/>
</dbReference>
<dbReference type="EMBL" id="LRBV02000012">
    <property type="status" value="NOT_ANNOTATED_CDS"/>
    <property type="molecule type" value="Genomic_DNA"/>
</dbReference>
<name>A0A7N2N4H0_QUELO</name>
<feature type="region of interest" description="Disordered" evidence="1">
    <location>
        <begin position="1"/>
        <end position="106"/>
    </location>
</feature>
<sequence>MDFLEQDVDIFGEDCENEQPDGGAHSSSPSSSSSSSSSSPSSAASSSSSSASSSNGGASSSPSRSVSSGKEQEQEVIGVEENGDEEVEINSRDFHGYQEDDRDLFGSDNEIWGDPWLPNSHAHKVQSPISQLPHGAKVEELIDWENMRWRNDLIDQIFWHEEATLIKKKFFGRSKTTWPFDMG</sequence>
<accession>A0A7N2N4H0</accession>
<proteinExistence type="predicted"/>
<protein>
    <submittedName>
        <fullName evidence="2">Uncharacterized protein</fullName>
    </submittedName>
</protein>
<feature type="compositionally biased region" description="Low complexity" evidence="1">
    <location>
        <begin position="22"/>
        <end position="69"/>
    </location>
</feature>
<evidence type="ECO:0000313" key="3">
    <source>
        <dbReference type="Proteomes" id="UP000594261"/>
    </source>
</evidence>
<dbReference type="Proteomes" id="UP000594261">
    <property type="component" value="Chromosome 12"/>
</dbReference>
<reference evidence="2" key="2">
    <citation type="submission" date="2021-01" db="UniProtKB">
        <authorList>
            <consortium name="EnsemblPlants"/>
        </authorList>
    </citation>
    <scope>IDENTIFICATION</scope>
</reference>
<dbReference type="AlphaFoldDB" id="A0A7N2N4H0"/>